<dbReference type="PANTHER" id="PTHR21601:SF0">
    <property type="entry name" value="PROTEIN SPA2-RELATED"/>
    <property type="match status" value="1"/>
</dbReference>
<evidence type="ECO:0000259" key="4">
    <source>
        <dbReference type="SMART" id="SM00555"/>
    </source>
</evidence>
<evidence type="ECO:0000256" key="3">
    <source>
        <dbReference type="SAM" id="MobiDB-lite"/>
    </source>
</evidence>
<evidence type="ECO:0000313" key="5">
    <source>
        <dbReference type="EMBL" id="ORZ20414.1"/>
    </source>
</evidence>
<dbReference type="SMART" id="SM00555">
    <property type="entry name" value="GIT"/>
    <property type="match status" value="2"/>
</dbReference>
<protein>
    <recommendedName>
        <fullName evidence="4">GIT Spa2 homology (SHD) domain-containing protein</fullName>
    </recommendedName>
</protein>
<feature type="region of interest" description="Disordered" evidence="3">
    <location>
        <begin position="1"/>
        <end position="48"/>
    </location>
</feature>
<dbReference type="InterPro" id="IPR039892">
    <property type="entry name" value="Spa2/Sph1"/>
</dbReference>
<feature type="compositionally biased region" description="Pro residues" evidence="3">
    <location>
        <begin position="1"/>
        <end position="10"/>
    </location>
</feature>
<dbReference type="OrthoDB" id="5588096at2759"/>
<organism evidence="5 6">
    <name type="scientific">Absidia repens</name>
    <dbReference type="NCBI Taxonomy" id="90262"/>
    <lineage>
        <taxon>Eukaryota</taxon>
        <taxon>Fungi</taxon>
        <taxon>Fungi incertae sedis</taxon>
        <taxon>Mucoromycota</taxon>
        <taxon>Mucoromycotina</taxon>
        <taxon>Mucoromycetes</taxon>
        <taxon>Mucorales</taxon>
        <taxon>Cunninghamellaceae</taxon>
        <taxon>Absidia</taxon>
    </lineage>
</organism>
<dbReference type="PANTHER" id="PTHR21601">
    <property type="entry name" value="SPA2 PROTEIN"/>
    <property type="match status" value="1"/>
</dbReference>
<evidence type="ECO:0000256" key="2">
    <source>
        <dbReference type="SAM" id="Coils"/>
    </source>
</evidence>
<evidence type="ECO:0000256" key="1">
    <source>
        <dbReference type="ARBA" id="ARBA00022737"/>
    </source>
</evidence>
<keyword evidence="2" id="KW-0175">Coiled coil</keyword>
<dbReference type="Pfam" id="PF23742">
    <property type="entry name" value="VBS_C3G9"/>
    <property type="match status" value="1"/>
</dbReference>
<dbReference type="GO" id="GO:0005078">
    <property type="term" value="F:MAP-kinase scaffold activity"/>
    <property type="evidence" value="ECO:0007669"/>
    <property type="project" value="TreeGrafter"/>
</dbReference>
<gene>
    <name evidence="5" type="ORF">BCR42DRAFT_408716</name>
</gene>
<feature type="region of interest" description="Disordered" evidence="3">
    <location>
        <begin position="627"/>
        <end position="679"/>
    </location>
</feature>
<dbReference type="Proteomes" id="UP000193560">
    <property type="component" value="Unassembled WGS sequence"/>
</dbReference>
<dbReference type="EMBL" id="MCGE01000006">
    <property type="protein sequence ID" value="ORZ20414.1"/>
    <property type="molecule type" value="Genomic_DNA"/>
</dbReference>
<feature type="compositionally biased region" description="Low complexity" evidence="3">
    <location>
        <begin position="182"/>
        <end position="205"/>
    </location>
</feature>
<feature type="compositionally biased region" description="Low complexity" evidence="3">
    <location>
        <begin position="25"/>
        <end position="46"/>
    </location>
</feature>
<reference evidence="5 6" key="1">
    <citation type="submission" date="2016-07" db="EMBL/GenBank/DDBJ databases">
        <title>Pervasive Adenine N6-methylation of Active Genes in Fungi.</title>
        <authorList>
            <consortium name="DOE Joint Genome Institute"/>
            <person name="Mondo S.J."/>
            <person name="Dannebaum R.O."/>
            <person name="Kuo R.C."/>
            <person name="Labutti K."/>
            <person name="Haridas S."/>
            <person name="Kuo A."/>
            <person name="Salamov A."/>
            <person name="Ahrendt S.R."/>
            <person name="Lipzen A."/>
            <person name="Sullivan W."/>
            <person name="Andreopoulos W.B."/>
            <person name="Clum A."/>
            <person name="Lindquist E."/>
            <person name="Daum C."/>
            <person name="Ramamoorthy G.K."/>
            <person name="Gryganskyi A."/>
            <person name="Culley D."/>
            <person name="Magnuson J.K."/>
            <person name="James T.Y."/>
            <person name="O'Malley M.A."/>
            <person name="Stajich J.E."/>
            <person name="Spatafora J.W."/>
            <person name="Visel A."/>
            <person name="Grigoriev I.V."/>
        </authorList>
    </citation>
    <scope>NUCLEOTIDE SEQUENCE [LARGE SCALE GENOMIC DNA]</scope>
    <source>
        <strain evidence="5 6">NRRL 1336</strain>
    </source>
</reference>
<accession>A0A1X2IQ82</accession>
<dbReference type="InterPro" id="IPR022018">
    <property type="entry name" value="GIT1_C"/>
</dbReference>
<feature type="region of interest" description="Disordered" evidence="3">
    <location>
        <begin position="222"/>
        <end position="320"/>
    </location>
</feature>
<evidence type="ECO:0000313" key="6">
    <source>
        <dbReference type="Proteomes" id="UP000193560"/>
    </source>
</evidence>
<dbReference type="Pfam" id="PF12205">
    <property type="entry name" value="GIT1_C"/>
    <property type="match status" value="1"/>
</dbReference>
<proteinExistence type="predicted"/>
<keyword evidence="1" id="KW-0677">Repeat</keyword>
<feature type="compositionally biased region" description="Low complexity" evidence="3">
    <location>
        <begin position="627"/>
        <end position="657"/>
    </location>
</feature>
<feature type="region of interest" description="Disordered" evidence="3">
    <location>
        <begin position="167"/>
        <end position="210"/>
    </location>
</feature>
<sequence length="790" mass="89329">MSFPRSPPQSPDDWKSRGMMSKTFSTSSRSTNPNSRSASMASSSSRPYNNINYESSARTYYAELRKYLINFLAKEAAEGVHPQRASARQKLSRLSNLQFHELAMDVYDELMRRNLNDKFVPFLAVREEFHPKRNQARQKLATLPESRFTDLASDVYYELTRRYPHIMDADDTNRPPMPPIPTTSISSPIPRNPMGNEQQQQQQQQPASQATTIVPMKGTINVEPVSSKDSSDDDNDDDNDHDHDHNHTQFSENSPVGKYTYSAQQQHQHLRNKNTDNNSTGYQSKQSTISSSPSYYQQQHHNNTNNNNGYGKQDGDSLDSLMADLGNMVHTRSEDSDNNASTNAYTKKLVGVDEYEYQIATMTERIQMLEQENQDLMARKMSRDDTDGRNNEKMHKLRNDYNRLDEQYRSLERNHRDQQEMVHDVKQETSQLMNELEKLSRENDKFRDEKEQADFKNRQLLQEIQEWQTKYQKLQIELRNANGSTEHEKSVPNQNIIKESFLQPTRTGVIPYDSIVSYQAAIEDLLQRSRSKSPSDIFSSMKILVVTCKAITEDVERYETKGALTLDKQTKLQSLKGPFSNGLTQLVTAAKSHVNSMGISPIGLLDVAACNLTCAVVDLVKLVGMAPSPSSSSSSSSPSSSASSISSALSPTTPTTTRNTDHHHYHTGKKNTISDSGKKLIPSMTPIQLAEYLKKETDQIVSNIQNLLSSLRSAQKIGDVYGIITTIVDVVTTVTDVSKSTFSLTTTDLRYRQQGEVVLSDLQQCPKRDLAKESYEIAKFIKELIGLCES</sequence>
<feature type="coiled-coil region" evidence="2">
    <location>
        <begin position="352"/>
        <end position="484"/>
    </location>
</feature>
<dbReference type="Pfam" id="PF08518">
    <property type="entry name" value="GIT_SHD"/>
    <property type="match status" value="2"/>
</dbReference>
<dbReference type="AlphaFoldDB" id="A0A1X2IQ82"/>
<feature type="domain" description="GIT Spa2 homology (SHD)" evidence="4">
    <location>
        <begin position="136"/>
        <end position="166"/>
    </location>
</feature>
<comment type="caution">
    <text evidence="5">The sequence shown here is derived from an EMBL/GenBank/DDBJ whole genome shotgun (WGS) entry which is preliminary data.</text>
</comment>
<feature type="compositionally biased region" description="Low complexity" evidence="3">
    <location>
        <begin position="282"/>
        <end position="308"/>
    </location>
</feature>
<dbReference type="InterPro" id="IPR056439">
    <property type="entry name" value="VBS_C3G9"/>
</dbReference>
<feature type="domain" description="GIT Spa2 homology (SHD)" evidence="4">
    <location>
        <begin position="87"/>
        <end position="117"/>
    </location>
</feature>
<name>A0A1X2IQ82_9FUNG</name>
<keyword evidence="6" id="KW-1185">Reference proteome</keyword>
<dbReference type="InterPro" id="IPR013724">
    <property type="entry name" value="GIT_SHD"/>
</dbReference>
<dbReference type="STRING" id="90262.A0A1X2IQ82"/>